<protein>
    <submittedName>
        <fullName evidence="1">Uncharacterized protein</fullName>
    </submittedName>
</protein>
<reference evidence="2" key="1">
    <citation type="journal article" date="2023" name="Front. Plant Sci.">
        <title>Chromosomal-level genome assembly of Melastoma candidum provides insights into trichome evolution.</title>
        <authorList>
            <person name="Zhong Y."/>
            <person name="Wu W."/>
            <person name="Sun C."/>
            <person name="Zou P."/>
            <person name="Liu Y."/>
            <person name="Dai S."/>
            <person name="Zhou R."/>
        </authorList>
    </citation>
    <scope>NUCLEOTIDE SEQUENCE [LARGE SCALE GENOMIC DNA]</scope>
</reference>
<gene>
    <name evidence="1" type="ORF">MLD38_013532</name>
</gene>
<accession>A0ACB9RB63</accession>
<evidence type="ECO:0000313" key="2">
    <source>
        <dbReference type="Proteomes" id="UP001057402"/>
    </source>
</evidence>
<evidence type="ECO:0000313" key="1">
    <source>
        <dbReference type="EMBL" id="KAI4375692.1"/>
    </source>
</evidence>
<sequence length="442" mass="49866">MPLLVSGDPVLGLASLMGPNPVIDVSGVTIPPGSVDGFGYQRGILESRYLKAAQQLLDEVVQARKASNRPPDDSNNENKLKILKEGDKGESEDDPAANAKDSVNNSSKLSEEERWELQDRLARLISMSDEVDRRYNQYYHHMQIVKQSFDATAGSGASKPYTVLALRRISHQFRCLRDAITGQIQVTRKRLREEDATPRTSISRMRYIGRQLKQQRVAVQLGMMQPQTWRPQRGLPESSVSALRAWLFEHFFHPYHKDTDKALLARQTGLTTGQVSNWFINARVRLWKPMVEEIYKEEMGGLELKLDTLTENTTMVSKSEDKSRDVKQAACSGEHPGHKLDTAIKEGRADLQHEDDSNTEHYTGRVRRVVSLSLGLQQQRGGRFLLPAKNLDMVAVGTIDSVCTTEISSAAAKTGISRQKHKPSQRDLTRHWQYLQQHQVST</sequence>
<organism evidence="1 2">
    <name type="scientific">Melastoma candidum</name>
    <dbReference type="NCBI Taxonomy" id="119954"/>
    <lineage>
        <taxon>Eukaryota</taxon>
        <taxon>Viridiplantae</taxon>
        <taxon>Streptophyta</taxon>
        <taxon>Embryophyta</taxon>
        <taxon>Tracheophyta</taxon>
        <taxon>Spermatophyta</taxon>
        <taxon>Magnoliopsida</taxon>
        <taxon>eudicotyledons</taxon>
        <taxon>Gunneridae</taxon>
        <taxon>Pentapetalae</taxon>
        <taxon>rosids</taxon>
        <taxon>malvids</taxon>
        <taxon>Myrtales</taxon>
        <taxon>Melastomataceae</taxon>
        <taxon>Melastomatoideae</taxon>
        <taxon>Melastomateae</taxon>
        <taxon>Melastoma</taxon>
    </lineage>
</organism>
<comment type="caution">
    <text evidence="1">The sequence shown here is derived from an EMBL/GenBank/DDBJ whole genome shotgun (WGS) entry which is preliminary data.</text>
</comment>
<name>A0ACB9RB63_9MYRT</name>
<dbReference type="EMBL" id="CM042883">
    <property type="protein sequence ID" value="KAI4375692.1"/>
    <property type="molecule type" value="Genomic_DNA"/>
</dbReference>
<keyword evidence="2" id="KW-1185">Reference proteome</keyword>
<proteinExistence type="predicted"/>
<dbReference type="Proteomes" id="UP001057402">
    <property type="component" value="Chromosome 4"/>
</dbReference>